<feature type="repeat" description="TPR" evidence="1">
    <location>
        <begin position="299"/>
        <end position="332"/>
    </location>
</feature>
<dbReference type="PROSITE" id="PS51257">
    <property type="entry name" value="PROKAR_LIPOPROTEIN"/>
    <property type="match status" value="1"/>
</dbReference>
<proteinExistence type="predicted"/>
<protein>
    <submittedName>
        <fullName evidence="3">Uncharacterized protein</fullName>
    </submittedName>
</protein>
<evidence type="ECO:0000313" key="4">
    <source>
        <dbReference type="Proteomes" id="UP000030103"/>
    </source>
</evidence>
<dbReference type="STRING" id="28115.HQ47_10530"/>
<reference evidence="3 4" key="1">
    <citation type="submission" date="2014-09" db="EMBL/GenBank/DDBJ databases">
        <title>Draft Genome Sequence of Porphyromonas macacae COT-192_OH2859.</title>
        <authorList>
            <person name="Wallis C."/>
            <person name="Deusch O."/>
            <person name="O'Flynn C."/>
            <person name="Davis I."/>
            <person name="Horsfall A."/>
            <person name="Kirkwood N."/>
            <person name="Harris S."/>
            <person name="Eisen J.A."/>
            <person name="Coil D.A."/>
            <person name="Darling A.E."/>
            <person name="Jospin G."/>
            <person name="Alexiev A."/>
        </authorList>
    </citation>
    <scope>NUCLEOTIDE SEQUENCE [LARGE SCALE GENOMIC DNA]</scope>
    <source>
        <strain evidence="4">COT-192 OH2859</strain>
    </source>
</reference>
<comment type="caution">
    <text evidence="3">The sequence shown here is derived from an EMBL/GenBank/DDBJ whole genome shotgun (WGS) entry which is preliminary data.</text>
</comment>
<name>A0A0A2E453_9PORP</name>
<dbReference type="SUPFAM" id="SSF48452">
    <property type="entry name" value="TPR-like"/>
    <property type="match status" value="2"/>
</dbReference>
<feature type="region of interest" description="Disordered" evidence="2">
    <location>
        <begin position="560"/>
        <end position="582"/>
    </location>
</feature>
<dbReference type="eggNOG" id="COG0457">
    <property type="taxonomic scope" value="Bacteria"/>
</dbReference>
<evidence type="ECO:0000256" key="1">
    <source>
        <dbReference type="PROSITE-ProRule" id="PRU00339"/>
    </source>
</evidence>
<dbReference type="EMBL" id="JRFA01000031">
    <property type="protein sequence ID" value="KGN72362.1"/>
    <property type="molecule type" value="Genomic_DNA"/>
</dbReference>
<feature type="compositionally biased region" description="Basic and acidic residues" evidence="2">
    <location>
        <begin position="560"/>
        <end position="573"/>
    </location>
</feature>
<keyword evidence="4" id="KW-1185">Reference proteome</keyword>
<evidence type="ECO:0000313" key="3">
    <source>
        <dbReference type="EMBL" id="KGN72362.1"/>
    </source>
</evidence>
<sequence length="582" mass="66950">MRRALALLLPALLLLLAGCGVRSHSVLSRSYHAFNTRYNYLTNAEEAFNRAYRSALLSPSKQTDTLLPPLDVAAHVAYNAFVQHQPLSAFSQTVQKCRMAIEKHSLLSNDTEHNPAMGRIYLLLASSYFYEGRLPDAEALFLYLENLYIRDEPIKATVHCWFIRCRLLYGDVEEAARLMEDNRSSLSRNAPEWLYLLTEAELQLAAGNDAEALNHIRSLARYAPAVELKARAYLLAGLLNYRLGKEMQETNKNLRKAVNLPIALADEVTAHLLLAGQNEKSEETIKRMFMKPRYATARPRLAYTLGQIYSEQGRYNEAEETFLSGIDSSTENQRVYVRKNLLGAANLCERRNSYDVASGYYRRWLETEPPQDTLYNRLLVRYAAIHDLLLNSVVIEREDSLLQVASMPPEEREHIIDSRIKAHRKQLLDEGSFDSREQNVRKAVENSYQDFPSDSAESFYFYNPQLVAAGRQLFERQWGYRLPEDHWQRKNKTVQRGGTIEQRETGNFTKAQTDPLHRDYYLAELPLTAEQKGAAQKRILKSLETMATIYRDSLQRPDLATRTEQECTRRQADFSKQSQPMK</sequence>
<dbReference type="RefSeq" id="WP_036875294.1">
    <property type="nucleotide sequence ID" value="NZ_JRFA01000031.1"/>
</dbReference>
<organism evidence="3 4">
    <name type="scientific">Porphyromonas macacae</name>
    <dbReference type="NCBI Taxonomy" id="28115"/>
    <lineage>
        <taxon>Bacteria</taxon>
        <taxon>Pseudomonadati</taxon>
        <taxon>Bacteroidota</taxon>
        <taxon>Bacteroidia</taxon>
        <taxon>Bacteroidales</taxon>
        <taxon>Porphyromonadaceae</taxon>
        <taxon>Porphyromonas</taxon>
    </lineage>
</organism>
<dbReference type="PROSITE" id="PS50005">
    <property type="entry name" value="TPR"/>
    <property type="match status" value="1"/>
</dbReference>
<dbReference type="AlphaFoldDB" id="A0A0A2E453"/>
<dbReference type="InterPro" id="IPR011990">
    <property type="entry name" value="TPR-like_helical_dom_sf"/>
</dbReference>
<gene>
    <name evidence="3" type="ORF">HQ47_10530</name>
</gene>
<dbReference type="InterPro" id="IPR019734">
    <property type="entry name" value="TPR_rpt"/>
</dbReference>
<accession>A0A0A2E453</accession>
<dbReference type="Gene3D" id="1.25.40.10">
    <property type="entry name" value="Tetratricopeptide repeat domain"/>
    <property type="match status" value="1"/>
</dbReference>
<dbReference type="Proteomes" id="UP000030103">
    <property type="component" value="Unassembled WGS sequence"/>
</dbReference>
<dbReference type="OrthoDB" id="1522549at2"/>
<evidence type="ECO:0000256" key="2">
    <source>
        <dbReference type="SAM" id="MobiDB-lite"/>
    </source>
</evidence>
<keyword evidence="1" id="KW-0802">TPR repeat</keyword>